<comment type="caution">
    <text evidence="3">The sequence shown here is derived from an EMBL/GenBank/DDBJ whole genome shotgun (WGS) entry which is preliminary data.</text>
</comment>
<evidence type="ECO:0000313" key="2">
    <source>
        <dbReference type="EMBL" id="MBD1259147.1"/>
    </source>
</evidence>
<dbReference type="EMBL" id="QGGQ01000002">
    <property type="protein sequence ID" value="PWK24703.1"/>
    <property type="molecule type" value="Genomic_DNA"/>
</dbReference>
<evidence type="ECO:0000313" key="3">
    <source>
        <dbReference type="EMBL" id="PWK24703.1"/>
    </source>
</evidence>
<comment type="similarity">
    <text evidence="1">Belongs to the TolB family.</text>
</comment>
<dbReference type="Proteomes" id="UP000651837">
    <property type="component" value="Unassembled WGS sequence"/>
</dbReference>
<dbReference type="AlphaFoldDB" id="A0A316E7K6"/>
<dbReference type="SUPFAM" id="SSF82171">
    <property type="entry name" value="DPP6 N-terminal domain-like"/>
    <property type="match status" value="1"/>
</dbReference>
<dbReference type="OrthoDB" id="8432779at2"/>
<reference evidence="2 5" key="2">
    <citation type="submission" date="2020-07" db="EMBL/GenBank/DDBJ databases">
        <title>The draft genome sequence of Maribacter polysiphoniae KCTC 22021.</title>
        <authorList>
            <person name="Mu L."/>
        </authorList>
    </citation>
    <scope>NUCLEOTIDE SEQUENCE [LARGE SCALE GENOMIC DNA]</scope>
    <source>
        <strain evidence="2 5">KCTC 22021</strain>
    </source>
</reference>
<dbReference type="PANTHER" id="PTHR36842:SF1">
    <property type="entry name" value="PROTEIN TOLB"/>
    <property type="match status" value="1"/>
</dbReference>
<evidence type="ECO:0000313" key="4">
    <source>
        <dbReference type="Proteomes" id="UP000245667"/>
    </source>
</evidence>
<reference evidence="3 4" key="1">
    <citation type="submission" date="2018-05" db="EMBL/GenBank/DDBJ databases">
        <title>Genomic Encyclopedia of Archaeal and Bacterial Type Strains, Phase II (KMG-II): from individual species to whole genera.</title>
        <authorList>
            <person name="Goeker M."/>
        </authorList>
    </citation>
    <scope>NUCLEOTIDE SEQUENCE [LARGE SCALE GENOMIC DNA]</scope>
    <source>
        <strain evidence="3 4">DSM 23514</strain>
    </source>
</reference>
<gene>
    <name evidence="2" type="ORF">HZY62_00985</name>
    <name evidence="3" type="ORF">LX92_01068</name>
</gene>
<sequence>MKFQPIHTIFMVIITTMVAGQSPSQGQLGIFDNHSDIGNVHHKGWASYSATDNTYTISGSGTNMWFNTDEFHFVWKKMSGNVSLSALIEMMDEGVDPHRKACLMIRQNLEPDAPYVDVALHGDGLTAMQFRETNGGMTHEIKSNHLAPVKIQLKKVGNYFTMYTGSTKKELEITGGSLRLELTSPFYVGLGVCSHNNEVLETIKFKDVVIKENLKAIDTVTKVESSLEILDIASLNRSEIYHTKSHIEAPNWTPDGKRLIYNSAGLLYKINIEGGMPQMIPTGFANRINNDHGISPDGTQMVISDQTETGNSMIYSFPIEGGKPKKITPLAPSYWHGWSPDGKTLAYCAERNGNYDIYTIPFEGGKEIRLTVAEGLDDGPDYSPEGQYIYFNSTRTGTMQIWRMKTDGSDQEQITTDAYNDWFAHPSPDGKWIAYVTFNTDVPAGAHPPNKDVMLRLMNLKTKEIIILAKLFGGQGTINVPSWSPDSKKLAFVSYHPVK</sequence>
<dbReference type="PANTHER" id="PTHR36842">
    <property type="entry name" value="PROTEIN TOLB HOMOLOG"/>
    <property type="match status" value="1"/>
</dbReference>
<organism evidence="3 4">
    <name type="scientific">Maribacter polysiphoniae</name>
    <dbReference type="NCBI Taxonomy" id="429344"/>
    <lineage>
        <taxon>Bacteria</taxon>
        <taxon>Pseudomonadati</taxon>
        <taxon>Bacteroidota</taxon>
        <taxon>Flavobacteriia</taxon>
        <taxon>Flavobacteriales</taxon>
        <taxon>Flavobacteriaceae</taxon>
        <taxon>Maribacter</taxon>
    </lineage>
</organism>
<evidence type="ECO:0000313" key="5">
    <source>
        <dbReference type="Proteomes" id="UP000651837"/>
    </source>
</evidence>
<dbReference type="Gene3D" id="2.120.10.30">
    <property type="entry name" value="TolB, C-terminal domain"/>
    <property type="match status" value="1"/>
</dbReference>
<dbReference type="Pfam" id="PF07676">
    <property type="entry name" value="PD40"/>
    <property type="match status" value="4"/>
</dbReference>
<dbReference type="InterPro" id="IPR011042">
    <property type="entry name" value="6-blade_b-propeller_TolB-like"/>
</dbReference>
<evidence type="ECO:0000256" key="1">
    <source>
        <dbReference type="ARBA" id="ARBA00009820"/>
    </source>
</evidence>
<name>A0A316E7K6_9FLAO</name>
<keyword evidence="5" id="KW-1185">Reference proteome</keyword>
<protein>
    <submittedName>
        <fullName evidence="3">Tol biopolymer transport system component</fullName>
    </submittedName>
    <submittedName>
        <fullName evidence="2">TolB family protein</fullName>
    </submittedName>
</protein>
<dbReference type="EMBL" id="JACWLN010000001">
    <property type="protein sequence ID" value="MBD1259147.1"/>
    <property type="molecule type" value="Genomic_DNA"/>
</dbReference>
<proteinExistence type="inferred from homology"/>
<dbReference type="Proteomes" id="UP000245667">
    <property type="component" value="Unassembled WGS sequence"/>
</dbReference>
<dbReference type="InterPro" id="IPR011659">
    <property type="entry name" value="WD40"/>
</dbReference>
<accession>A0A316E7K6</accession>